<reference evidence="5 6" key="1">
    <citation type="submission" date="2016-02" db="EMBL/GenBank/DDBJ databases">
        <title>Genome analysis of coral dinoflagellate symbionts highlights evolutionary adaptations to a symbiotic lifestyle.</title>
        <authorList>
            <person name="Aranda M."/>
            <person name="Li Y."/>
            <person name="Liew Y.J."/>
            <person name="Baumgarten S."/>
            <person name="Simakov O."/>
            <person name="Wilson M."/>
            <person name="Piel J."/>
            <person name="Ashoor H."/>
            <person name="Bougouffa S."/>
            <person name="Bajic V.B."/>
            <person name="Ryu T."/>
            <person name="Ravasi T."/>
            <person name="Bayer T."/>
            <person name="Micklem G."/>
            <person name="Kim H."/>
            <person name="Bhak J."/>
            <person name="Lajeunesse T.C."/>
            <person name="Voolstra C.R."/>
        </authorList>
    </citation>
    <scope>NUCLEOTIDE SEQUENCE [LARGE SCALE GENOMIC DNA]</scope>
    <source>
        <strain evidence="5 6">CCMP2467</strain>
    </source>
</reference>
<dbReference type="InterPro" id="IPR025661">
    <property type="entry name" value="Pept_asp_AS"/>
</dbReference>
<feature type="region of interest" description="Disordered" evidence="3">
    <location>
        <begin position="1667"/>
        <end position="1706"/>
    </location>
</feature>
<dbReference type="CDD" id="cd02248">
    <property type="entry name" value="Peptidase_C1A"/>
    <property type="match status" value="1"/>
</dbReference>
<comment type="caution">
    <text evidence="5">The sequence shown here is derived from an EMBL/GenBank/DDBJ whole genome shotgun (WGS) entry which is preliminary data.</text>
</comment>
<dbReference type="Pfam" id="PF00112">
    <property type="entry name" value="Peptidase_C1"/>
    <property type="match status" value="2"/>
</dbReference>
<dbReference type="PROSITE" id="PS00139">
    <property type="entry name" value="THIOL_PROTEASE_CYS"/>
    <property type="match status" value="1"/>
</dbReference>
<dbReference type="InterPro" id="IPR002048">
    <property type="entry name" value="EF_hand_dom"/>
</dbReference>
<keyword evidence="2" id="KW-0865">Zymogen</keyword>
<evidence type="ECO:0000256" key="1">
    <source>
        <dbReference type="ARBA" id="ARBA00008455"/>
    </source>
</evidence>
<dbReference type="OrthoDB" id="448568at2759"/>
<dbReference type="Pfam" id="PF12689">
    <property type="entry name" value="Acid_PPase"/>
    <property type="match status" value="1"/>
</dbReference>
<dbReference type="GO" id="GO:0008234">
    <property type="term" value="F:cysteine-type peptidase activity"/>
    <property type="evidence" value="ECO:0007669"/>
    <property type="project" value="InterPro"/>
</dbReference>
<dbReference type="EMBL" id="LSRX01000131">
    <property type="protein sequence ID" value="OLQ07763.1"/>
    <property type="molecule type" value="Genomic_DNA"/>
</dbReference>
<dbReference type="NCBIfam" id="TIGR01685">
    <property type="entry name" value="MDP-1"/>
    <property type="match status" value="1"/>
</dbReference>
<evidence type="ECO:0000313" key="6">
    <source>
        <dbReference type="Proteomes" id="UP000186817"/>
    </source>
</evidence>
<dbReference type="PANTHER" id="PTHR12411">
    <property type="entry name" value="CYSTEINE PROTEASE FAMILY C1-RELATED"/>
    <property type="match status" value="1"/>
</dbReference>
<dbReference type="InterPro" id="IPR000169">
    <property type="entry name" value="Pept_cys_AS"/>
</dbReference>
<feature type="region of interest" description="Disordered" evidence="3">
    <location>
        <begin position="810"/>
        <end position="840"/>
    </location>
</feature>
<feature type="region of interest" description="Disordered" evidence="3">
    <location>
        <begin position="1036"/>
        <end position="1058"/>
    </location>
</feature>
<dbReference type="GO" id="GO:0005509">
    <property type="term" value="F:calcium ion binding"/>
    <property type="evidence" value="ECO:0007669"/>
    <property type="project" value="InterPro"/>
</dbReference>
<keyword evidence="6" id="KW-1185">Reference proteome</keyword>
<proteinExistence type="inferred from homology"/>
<dbReference type="SFLD" id="SFLDS00003">
    <property type="entry name" value="Haloacid_Dehalogenase"/>
    <property type="match status" value="1"/>
</dbReference>
<dbReference type="PROSITE" id="PS50222">
    <property type="entry name" value="EF_HAND_2"/>
    <property type="match status" value="1"/>
</dbReference>
<organism evidence="5 6">
    <name type="scientific">Symbiodinium microadriaticum</name>
    <name type="common">Dinoflagellate</name>
    <name type="synonym">Zooxanthella microadriatica</name>
    <dbReference type="NCBI Taxonomy" id="2951"/>
    <lineage>
        <taxon>Eukaryota</taxon>
        <taxon>Sar</taxon>
        <taxon>Alveolata</taxon>
        <taxon>Dinophyceae</taxon>
        <taxon>Suessiales</taxon>
        <taxon>Symbiodiniaceae</taxon>
        <taxon>Symbiodinium</taxon>
    </lineage>
</organism>
<dbReference type="GO" id="GO:0016791">
    <property type="term" value="F:phosphatase activity"/>
    <property type="evidence" value="ECO:0007669"/>
    <property type="project" value="InterPro"/>
</dbReference>
<feature type="compositionally biased region" description="Basic and acidic residues" evidence="3">
    <location>
        <begin position="1036"/>
        <end position="1056"/>
    </location>
</feature>
<dbReference type="GO" id="GO:0006508">
    <property type="term" value="P:proteolysis"/>
    <property type="evidence" value="ECO:0007669"/>
    <property type="project" value="InterPro"/>
</dbReference>
<feature type="compositionally biased region" description="Basic residues" evidence="3">
    <location>
        <begin position="1200"/>
        <end position="1209"/>
    </location>
</feature>
<accession>A0A1Q9EJZ2</accession>
<evidence type="ECO:0000256" key="2">
    <source>
        <dbReference type="ARBA" id="ARBA00023145"/>
    </source>
</evidence>
<dbReference type="Gene3D" id="3.90.70.10">
    <property type="entry name" value="Cysteine proteinases"/>
    <property type="match status" value="2"/>
</dbReference>
<dbReference type="SUPFAM" id="SSF56784">
    <property type="entry name" value="HAD-like"/>
    <property type="match status" value="1"/>
</dbReference>
<dbReference type="InterPro" id="IPR023214">
    <property type="entry name" value="HAD_sf"/>
</dbReference>
<dbReference type="SUPFAM" id="SSF54001">
    <property type="entry name" value="Cysteine proteinases"/>
    <property type="match status" value="1"/>
</dbReference>
<name>A0A1Q9EJZ2_SYMMI</name>
<dbReference type="Gene3D" id="3.40.50.1000">
    <property type="entry name" value="HAD superfamily/HAD-like"/>
    <property type="match status" value="1"/>
</dbReference>
<comment type="similarity">
    <text evidence="1">Belongs to the peptidase C1 family.</text>
</comment>
<dbReference type="SFLD" id="SFLDG01131">
    <property type="entry name" value="C1.5.2:_MDP_Like"/>
    <property type="match status" value="1"/>
</dbReference>
<evidence type="ECO:0000313" key="5">
    <source>
        <dbReference type="EMBL" id="OLQ07763.1"/>
    </source>
</evidence>
<dbReference type="SFLD" id="SFLDG01129">
    <property type="entry name" value="C1.5:_HAD__Beta-PGM__Phosphata"/>
    <property type="match status" value="1"/>
</dbReference>
<dbReference type="InterPro" id="IPR039417">
    <property type="entry name" value="Peptidase_C1A_papain-like"/>
</dbReference>
<evidence type="ECO:0000259" key="4">
    <source>
        <dbReference type="PROSITE" id="PS50222"/>
    </source>
</evidence>
<sequence>MAERDAAGCPAQVQMADESRPTRRAVLLEEVFRILDSKQRGFVSKVELAHILDAMQADAKGPMPIPEALLPHKISRDCKVSPQNLTGWLEALSVAELEDVKWFAESVVKVESELREVWLHAVKRWQEAVVQLQSRDLHRYLLSSQPSRVARWLQLRTDTSEPVGLPGLGFSQHEVETLFADETADDINACHEHIQPFLLAVQLREELGQLELSADTAGLASELLAKLVQLASSRDLACLLTHEETLGLATSLVGVDGVLQQVTVEASKLIMTILGHRIHEGCCNLEDKICGKDPFQLIDHAVQLSAISLGFAMVIQPQLLMPETLDALNCAEASALCTATFCGIWPWRNVQIRHLARLQKLPRRRVQSPATIRLRRLEVSHAEAFGGMSWNLLLEPLAACGGTCLQELCLGHFLINAGGQIPDSCGFWTVLRQVTGQLQTLQLPHLVVCIPGGSPAAFAEGSSAALPAVRALQIPHATLIECRARSLVAEAVSSQTACWEALAREICTLPTLREVDITGAWRPIDPAHIRSLPDDGPSGSATSNFDSFHEVGSLVPCDEDMLTLFDSWRQRMGEINALFNSAVKVVHEDWDLQLRMTRGRLRESRDAGNIECRQTLQSYLEVAFDPFEVPGSQGGQEGQRQLGTISRWVENLVMQQSDLDRGEMVDKLIKYDEQRLLVAEQESVPESLFSYGRTIHTVLARLDLTSHYSLHERRTPIRTHLLKFLLNVLSSATSAACRMALNQEFWLQQKRREAERLAQGSGARPMLRPPMGVRPPIGGGMCPGMGGMGGCLGPALGGLWSPAPRRPIHPAEPHNDWNSDDEEIDEFGRKKRRKVTKPCSQPKMMSRQQLLFASTSAMVSPALVVFDLDACCWYPEMYMIRRGAPFSATADPNVLKTAGGQAVRLLGNVRHIWKELHSSPKFADTRVGVASRCDHPDWGRECLRKFMVQDGVSMWDVAEGGELVEIMFSSKREHFRRLAAKTGVAFEDMLFFDDDPSNIQDVSQLGVICIETPDGVTAEAWEEGLKQYSKRKADVAADSAKDGKEGKEGKDAKDGAKIGSSKLSEKQLAALERLRERALKPPKDAEASPTSPEGTSYFTATVAMLRLHFLLVALQHAVAAVQDISFEDYVRQFDKVYHGAELNMRRVLFEQRKAQLMAVGSPRTWTAGFNHLTDATPEELQSSRGYRKELRNAAEAHPARASKSRAGARKKTDLPDAIDWRQRSPAVCSPVKSQGGCGSCWAFAASTVIESHVAINTGVLLSLSPQEMTSCTPNPDHCGGDGGCSGATAQLAFAYAVEAGGVSDIWHNPYLSGMEFKSRLCQNNTQFWLPRKASIEGFVTLPQNDPQALMEAVAKDGPIAVSVDATDWWMYGGGGVYPAWAALAAEMTEIEATAFSPDGNETAGMNEGTESLKPALMPTEVLAADVVSSPGLAAGPLEIATAEAAHARRVQNAPRHRLAACFVAERHDQRLYHTTTGIFDACNKTAPNINHAVVLDGYGIENGTKYWLIRNSWGDSFGEHGYIRLRRHDDEPCGEDPEPLEGVGCKVGGPDKIWACGECGVLSDSSYPLGANLGPKKAEAGPGDSRRLATVGVPLQMPGKLLKPPKRQQLLGRCHRKMVLQERRLAMRAPQMLPRCPRRLMHRPRLHQLSCRRRRCGAVLQVKPGRAVSNRRYGAAEPEQPQAATHKSRHRPTEGATAATSGGSGAMGPHPMLAAVATVAGKAVVVEVTAPLRLVALVDPALQRAASTLPVASPVAVVSQAAASKVADQVGPVRARARARCGPAGAESLGKAWPGTKAKVTPKALAKAKAQAAMPGMHISRTGARALAALGTLMEPLDGPRAAGSMLRRLLVPGELFATPGSSGCRVMLVAFSSGDRGRSLFRAGRGMAAICSVLRGDAWGEVRPELPLAVELDQPDHTKKDDVFASTGSWPGLGDEPRYYEADFADNKFYGPKDRVLAAAFLEFLGSEELWGDHLLDELCQSAEVLQVLCRVRPRCVVLLRLHNKDAKGCPGPVADDEFG</sequence>
<dbReference type="InterPro" id="IPR010036">
    <property type="entry name" value="MDP_1_eu_arc"/>
</dbReference>
<feature type="domain" description="EF-hand" evidence="4">
    <location>
        <begin position="23"/>
        <end position="58"/>
    </location>
</feature>
<feature type="region of interest" description="Disordered" evidence="3">
    <location>
        <begin position="1191"/>
        <end position="1213"/>
    </location>
</feature>
<dbReference type="InterPro" id="IPR036412">
    <property type="entry name" value="HAD-like_sf"/>
</dbReference>
<dbReference type="PROSITE" id="PS00640">
    <property type="entry name" value="THIOL_PROTEASE_ASN"/>
    <property type="match status" value="1"/>
</dbReference>
<protein>
    <submittedName>
        <fullName evidence="5">Cathepsin S</fullName>
    </submittedName>
</protein>
<dbReference type="InterPro" id="IPR013128">
    <property type="entry name" value="Peptidase_C1A"/>
</dbReference>
<evidence type="ECO:0000256" key="3">
    <source>
        <dbReference type="SAM" id="MobiDB-lite"/>
    </source>
</evidence>
<dbReference type="InterPro" id="IPR038765">
    <property type="entry name" value="Papain-like_cys_pep_sf"/>
</dbReference>
<gene>
    <name evidence="5" type="primary">Ctss</name>
    <name evidence="5" type="ORF">AK812_SmicGene8755</name>
</gene>
<dbReference type="PRINTS" id="PR00705">
    <property type="entry name" value="PAPAIN"/>
</dbReference>
<dbReference type="InterPro" id="IPR000668">
    <property type="entry name" value="Peptidase_C1A_C"/>
</dbReference>
<dbReference type="SMART" id="SM00645">
    <property type="entry name" value="Pept_C1"/>
    <property type="match status" value="1"/>
</dbReference>
<dbReference type="Proteomes" id="UP000186817">
    <property type="component" value="Unassembled WGS sequence"/>
</dbReference>